<protein>
    <submittedName>
        <fullName evidence="1">ArsR family transcriptional regulator</fullName>
    </submittedName>
</protein>
<keyword evidence="2" id="KW-1185">Reference proteome</keyword>
<dbReference type="InterPro" id="IPR011991">
    <property type="entry name" value="ArsR-like_HTH"/>
</dbReference>
<dbReference type="EMBL" id="NIQC01000005">
    <property type="protein sequence ID" value="OWZ84401.1"/>
    <property type="molecule type" value="Genomic_DNA"/>
</dbReference>
<dbReference type="SUPFAM" id="SSF46785">
    <property type="entry name" value="Winged helix' DNA-binding domain"/>
    <property type="match status" value="1"/>
</dbReference>
<evidence type="ECO:0000313" key="2">
    <source>
        <dbReference type="Proteomes" id="UP000214588"/>
    </source>
</evidence>
<accession>A0A226BZP9</accession>
<dbReference type="AlphaFoldDB" id="A0A226BZP9"/>
<dbReference type="InterPro" id="IPR036390">
    <property type="entry name" value="WH_DNA-bd_sf"/>
</dbReference>
<dbReference type="InterPro" id="IPR036388">
    <property type="entry name" value="WH-like_DNA-bd_sf"/>
</dbReference>
<dbReference type="Proteomes" id="UP000214588">
    <property type="component" value="Unassembled WGS sequence"/>
</dbReference>
<evidence type="ECO:0000313" key="1">
    <source>
        <dbReference type="EMBL" id="OWZ84401.1"/>
    </source>
</evidence>
<reference evidence="1 2" key="1">
    <citation type="submission" date="2017-06" db="EMBL/GenBank/DDBJ databases">
        <title>Draft Genome Sequence of Natranaerobius trueperi halophilic, alkalithermophilic bacteria from soda lakes.</title>
        <authorList>
            <person name="Zhao B."/>
        </authorList>
    </citation>
    <scope>NUCLEOTIDE SEQUENCE [LARGE SCALE GENOMIC DNA]</scope>
    <source>
        <strain evidence="1 2">DSM 18760</strain>
    </source>
</reference>
<gene>
    <name evidence="1" type="ORF">CDO51_03820</name>
</gene>
<dbReference type="Gene3D" id="1.10.10.10">
    <property type="entry name" value="Winged helix-like DNA-binding domain superfamily/Winged helix DNA-binding domain"/>
    <property type="match status" value="1"/>
</dbReference>
<dbReference type="RefSeq" id="WP_089022975.1">
    <property type="nucleotide sequence ID" value="NZ_NIQC01000005.1"/>
</dbReference>
<dbReference type="Pfam" id="PF12840">
    <property type="entry name" value="HTH_20"/>
    <property type="match status" value="1"/>
</dbReference>
<sequence>MLETKVLNTSEQISAYSDPYRIKILSEFYRLERPATEKEIADYIGDDPKIVHYHIKKLESSGILQLIKTKSVNGTTTTYYEPSAKKFKIERKDINDSTENEYQTQVEKAVHSTFEYSKSILLTNIRNREKYNDEENGSISSVTVQLTPDEMQEFREYVIAFMKKKQVKENNEALSREKQKYHLFFVTTLID</sequence>
<proteinExistence type="predicted"/>
<comment type="caution">
    <text evidence="1">The sequence shown here is derived from an EMBL/GenBank/DDBJ whole genome shotgun (WGS) entry which is preliminary data.</text>
</comment>
<organism evidence="1 2">
    <name type="scientific">Natranaerobius trueperi</name>
    <dbReference type="NCBI Taxonomy" id="759412"/>
    <lineage>
        <taxon>Bacteria</taxon>
        <taxon>Bacillati</taxon>
        <taxon>Bacillota</taxon>
        <taxon>Clostridia</taxon>
        <taxon>Natranaerobiales</taxon>
        <taxon>Natranaerobiaceae</taxon>
        <taxon>Natranaerobius</taxon>
    </lineage>
</organism>
<name>A0A226BZP9_9FIRM</name>
<dbReference type="OrthoDB" id="9788770at2"/>
<dbReference type="CDD" id="cd00090">
    <property type="entry name" value="HTH_ARSR"/>
    <property type="match status" value="1"/>
</dbReference>